<name>A0A1I3H5S6_9SPHI</name>
<evidence type="ECO:0000313" key="1">
    <source>
        <dbReference type="EMBL" id="SFI30989.1"/>
    </source>
</evidence>
<accession>A0A1I3H5S6</accession>
<evidence type="ECO:0000313" key="2">
    <source>
        <dbReference type="Proteomes" id="UP000198670"/>
    </source>
</evidence>
<gene>
    <name evidence="1" type="ORF">SAMN05444682_103230</name>
</gene>
<dbReference type="AlphaFoldDB" id="A0A1I3H5S6"/>
<dbReference type="EMBL" id="FOQO01000003">
    <property type="protein sequence ID" value="SFI30989.1"/>
    <property type="molecule type" value="Genomic_DNA"/>
</dbReference>
<proteinExistence type="predicted"/>
<organism evidence="1 2">
    <name type="scientific">Parapedobacter indicus</name>
    <dbReference type="NCBI Taxonomy" id="1477437"/>
    <lineage>
        <taxon>Bacteria</taxon>
        <taxon>Pseudomonadati</taxon>
        <taxon>Bacteroidota</taxon>
        <taxon>Sphingobacteriia</taxon>
        <taxon>Sphingobacteriales</taxon>
        <taxon>Sphingobacteriaceae</taxon>
        <taxon>Parapedobacter</taxon>
    </lineage>
</organism>
<reference evidence="1 2" key="1">
    <citation type="submission" date="2016-10" db="EMBL/GenBank/DDBJ databases">
        <authorList>
            <person name="de Groot N.N."/>
        </authorList>
    </citation>
    <scope>NUCLEOTIDE SEQUENCE [LARGE SCALE GENOMIC DNA]</scope>
    <source>
        <strain evidence="1 2">RK1</strain>
    </source>
</reference>
<sequence length="41" mass="4872">MGSRLQMQDKRTYQPIFKFGKRAKRKHELSFKMTSPTLADI</sequence>
<dbReference type="Proteomes" id="UP000198670">
    <property type="component" value="Unassembled WGS sequence"/>
</dbReference>
<protein>
    <submittedName>
        <fullName evidence="1">Uncharacterized protein</fullName>
    </submittedName>
</protein>
<keyword evidence="2" id="KW-1185">Reference proteome</keyword>